<feature type="transmembrane region" description="Helical" evidence="5">
    <location>
        <begin position="373"/>
        <end position="391"/>
    </location>
</feature>
<feature type="transmembrane region" description="Helical" evidence="5">
    <location>
        <begin position="133"/>
        <end position="156"/>
    </location>
</feature>
<dbReference type="GeneID" id="8232924"/>
<dbReference type="Pfam" id="PF07690">
    <property type="entry name" value="MFS_1"/>
    <property type="match status" value="1"/>
</dbReference>
<dbReference type="InterPro" id="IPR020846">
    <property type="entry name" value="MFS_dom"/>
</dbReference>
<accession>E0VXU8</accession>
<evidence type="ECO:0000256" key="5">
    <source>
        <dbReference type="SAM" id="Phobius"/>
    </source>
</evidence>
<dbReference type="EMBL" id="DS235840">
    <property type="protein sequence ID" value="EEB18204.1"/>
    <property type="molecule type" value="Genomic_DNA"/>
</dbReference>
<feature type="transmembrane region" description="Helical" evidence="5">
    <location>
        <begin position="340"/>
        <end position="361"/>
    </location>
</feature>
<feature type="transmembrane region" description="Helical" evidence="5">
    <location>
        <begin position="44"/>
        <end position="62"/>
    </location>
</feature>
<dbReference type="Proteomes" id="UP000009046">
    <property type="component" value="Unassembled WGS sequence"/>
</dbReference>
<dbReference type="SUPFAM" id="SSF103473">
    <property type="entry name" value="MFS general substrate transporter"/>
    <property type="match status" value="1"/>
</dbReference>
<dbReference type="OrthoDB" id="2250022at2759"/>
<dbReference type="EnsemblMetazoa" id="PHUM504500-RA">
    <property type="protein sequence ID" value="PHUM504500-PA"/>
    <property type="gene ID" value="PHUM504500"/>
</dbReference>
<dbReference type="GO" id="GO:0015291">
    <property type="term" value="F:secondary active transmembrane transporter activity"/>
    <property type="evidence" value="ECO:0007669"/>
    <property type="project" value="UniProtKB-ARBA"/>
</dbReference>
<dbReference type="InterPro" id="IPR050382">
    <property type="entry name" value="MFS_Na/Anion_cotransporter"/>
</dbReference>
<dbReference type="PANTHER" id="PTHR11662:SF40">
    <property type="entry name" value="MAJOR FACILITATOR SUPERFAMILY (MFS) PROFILE DOMAIN-CONTAINING PROTEIN"/>
    <property type="match status" value="1"/>
</dbReference>
<dbReference type="InterPro" id="IPR044777">
    <property type="entry name" value="SLC17A9-like"/>
</dbReference>
<reference evidence="7" key="2">
    <citation type="submission" date="2007-04" db="EMBL/GenBank/DDBJ databases">
        <title>The genome of the human body louse.</title>
        <authorList>
            <consortium name="The Human Body Louse Genome Consortium"/>
            <person name="Kirkness E."/>
            <person name="Walenz B."/>
            <person name="Hass B."/>
            <person name="Bruggner R."/>
            <person name="Strausberg R."/>
        </authorList>
    </citation>
    <scope>NUCLEOTIDE SEQUENCE</scope>
    <source>
        <strain evidence="7">USDA</strain>
    </source>
</reference>
<feature type="transmembrane region" description="Helical" evidence="5">
    <location>
        <begin position="162"/>
        <end position="179"/>
    </location>
</feature>
<dbReference type="FunFam" id="1.20.1250.20:FF:000937">
    <property type="entry name" value="Putative inorganic phosphate cotransporter-like Protein"/>
    <property type="match status" value="1"/>
</dbReference>
<dbReference type="KEGG" id="phu:Phum_PHUM504500"/>
<dbReference type="STRING" id="121224.E0VXU8"/>
<dbReference type="EMBL" id="AAZO01006134">
    <property type="status" value="NOT_ANNOTATED_CDS"/>
    <property type="molecule type" value="Genomic_DNA"/>
</dbReference>
<dbReference type="InterPro" id="IPR011701">
    <property type="entry name" value="MFS"/>
</dbReference>
<evidence type="ECO:0000256" key="1">
    <source>
        <dbReference type="ARBA" id="ARBA00004141"/>
    </source>
</evidence>
<dbReference type="eggNOG" id="KOG2532">
    <property type="taxonomic scope" value="Eukaryota"/>
</dbReference>
<dbReference type="PROSITE" id="PS50850">
    <property type="entry name" value="MFS"/>
    <property type="match status" value="1"/>
</dbReference>
<feature type="transmembrane region" description="Helical" evidence="5">
    <location>
        <begin position="74"/>
        <end position="92"/>
    </location>
</feature>
<dbReference type="AlphaFoldDB" id="E0VXU8"/>
<evidence type="ECO:0000313" key="9">
    <source>
        <dbReference type="Proteomes" id="UP000009046"/>
    </source>
</evidence>
<evidence type="ECO:0000256" key="2">
    <source>
        <dbReference type="ARBA" id="ARBA00022692"/>
    </source>
</evidence>
<dbReference type="HOGENOM" id="CLU_001265_5_11_1"/>
<feature type="transmembrane region" description="Helical" evidence="5">
    <location>
        <begin position="306"/>
        <end position="328"/>
    </location>
</feature>
<dbReference type="InParanoid" id="E0VXU8"/>
<dbReference type="Gene3D" id="1.20.1250.20">
    <property type="entry name" value="MFS general substrate transporter like domains"/>
    <property type="match status" value="2"/>
</dbReference>
<dbReference type="GO" id="GO:0016020">
    <property type="term" value="C:membrane"/>
    <property type="evidence" value="ECO:0007669"/>
    <property type="project" value="UniProtKB-SubCell"/>
</dbReference>
<feature type="transmembrane region" description="Helical" evidence="5">
    <location>
        <begin position="252"/>
        <end position="272"/>
    </location>
</feature>
<evidence type="ECO:0000313" key="7">
    <source>
        <dbReference type="EMBL" id="EEB18204.1"/>
    </source>
</evidence>
<evidence type="ECO:0000256" key="3">
    <source>
        <dbReference type="ARBA" id="ARBA00022989"/>
    </source>
</evidence>
<proteinExistence type="predicted"/>
<comment type="subcellular location">
    <subcellularLocation>
        <location evidence="1">Membrane</location>
        <topology evidence="1">Multi-pass membrane protein</topology>
    </subcellularLocation>
</comment>
<feature type="domain" description="Major facilitator superfamily (MFS) profile" evidence="6">
    <location>
        <begin position="8"/>
        <end position="398"/>
    </location>
</feature>
<dbReference type="FunFam" id="1.20.1250.20:FF:000452">
    <property type="entry name" value="sialin-like isoform X1"/>
    <property type="match status" value="1"/>
</dbReference>
<gene>
    <name evidence="8" type="primary">8232924</name>
    <name evidence="7" type="ORF">Phum_PHUM504500</name>
</gene>
<dbReference type="VEuPathDB" id="VectorBase:PHUM504500"/>
<organism>
    <name type="scientific">Pediculus humanus subsp. corporis</name>
    <name type="common">Body louse</name>
    <dbReference type="NCBI Taxonomy" id="121224"/>
    <lineage>
        <taxon>Eukaryota</taxon>
        <taxon>Metazoa</taxon>
        <taxon>Ecdysozoa</taxon>
        <taxon>Arthropoda</taxon>
        <taxon>Hexapoda</taxon>
        <taxon>Insecta</taxon>
        <taxon>Pterygota</taxon>
        <taxon>Neoptera</taxon>
        <taxon>Paraneoptera</taxon>
        <taxon>Psocodea</taxon>
        <taxon>Troctomorpha</taxon>
        <taxon>Phthiraptera</taxon>
        <taxon>Anoplura</taxon>
        <taxon>Pediculidae</taxon>
        <taxon>Pediculus</taxon>
    </lineage>
</organism>
<evidence type="ECO:0000256" key="4">
    <source>
        <dbReference type="ARBA" id="ARBA00023136"/>
    </source>
</evidence>
<keyword evidence="2 5" id="KW-0812">Transmembrane</keyword>
<reference evidence="8" key="3">
    <citation type="submission" date="2021-02" db="UniProtKB">
        <authorList>
            <consortium name="EnsemblMetazoa"/>
        </authorList>
    </citation>
    <scope>IDENTIFICATION</scope>
    <source>
        <strain evidence="8">USDA</strain>
    </source>
</reference>
<sequence length="400" mass="43542">MLAKTSRIVALCSAANFINAADRVIMPIAIVPMTDEFKWNLHWQGWILSAFAFGYFTSQIIGGCAASRSGGKNVLIFAVLFWSISTVVTPVLASSLPAIIFCRVLLGFGEGLGLPTIFHIFANNVPTEERSRAFGYLVAAGSVGQTVASIICPHLHWQSGFYLFGSLGIIWVLLSLVLYKDTSKQDEIPLFVPKVTNHNVRWSEFLRHWPLWALYIAHFAMNWSNYIIMQWLPTYLSRNLGANKESISLTAMPYIVNSLVGIVAGHFADKLINRRWTVLSVRRLMTSIGLLGPGIFLLAFCAVDNLLAAVIIVCISMGLCACNSAGHLSNYADIAPNHAGLTFAISNTLATIPGILCGPVTAELVTSSHGRWFPVFVLAAVINFTGAVVYASQSSATQIV</sequence>
<evidence type="ECO:0000259" key="6">
    <source>
        <dbReference type="PROSITE" id="PS50850"/>
    </source>
</evidence>
<reference evidence="7" key="1">
    <citation type="submission" date="2007-04" db="EMBL/GenBank/DDBJ databases">
        <title>Annotation of Pediculus humanus corporis strain USDA.</title>
        <authorList>
            <person name="Kirkness E."/>
            <person name="Hannick L."/>
            <person name="Hass B."/>
            <person name="Bruggner R."/>
            <person name="Lawson D."/>
            <person name="Bidwell S."/>
            <person name="Joardar V."/>
            <person name="Caler E."/>
            <person name="Walenz B."/>
            <person name="Inman J."/>
            <person name="Schobel S."/>
            <person name="Galinsky K."/>
            <person name="Amedeo P."/>
            <person name="Strausberg R."/>
        </authorList>
    </citation>
    <scope>NUCLEOTIDE SEQUENCE</scope>
    <source>
        <strain evidence="7">USDA</strain>
    </source>
</reference>
<evidence type="ECO:0000313" key="8">
    <source>
        <dbReference type="EnsemblMetazoa" id="PHUM504500-PA"/>
    </source>
</evidence>
<feature type="transmembrane region" description="Helical" evidence="5">
    <location>
        <begin position="98"/>
        <end position="121"/>
    </location>
</feature>
<name>E0VXU8_PEDHC</name>
<dbReference type="CDD" id="cd17380">
    <property type="entry name" value="MFS_SLC17A9_like"/>
    <property type="match status" value="1"/>
</dbReference>
<feature type="transmembrane region" description="Helical" evidence="5">
    <location>
        <begin position="284"/>
        <end position="300"/>
    </location>
</feature>
<dbReference type="PANTHER" id="PTHR11662">
    <property type="entry name" value="SOLUTE CARRIER FAMILY 17"/>
    <property type="match status" value="1"/>
</dbReference>
<keyword evidence="3 5" id="KW-1133">Transmembrane helix</keyword>
<dbReference type="OMA" id="FYKHPKD"/>
<dbReference type="RefSeq" id="XP_002430942.1">
    <property type="nucleotide sequence ID" value="XM_002430897.1"/>
</dbReference>
<dbReference type="CTD" id="8232924"/>
<keyword evidence="4 5" id="KW-0472">Membrane</keyword>
<protein>
    <recommendedName>
        <fullName evidence="6">Major facilitator superfamily (MFS) profile domain-containing protein</fullName>
    </recommendedName>
</protein>
<feature type="transmembrane region" description="Helical" evidence="5">
    <location>
        <begin position="211"/>
        <end position="232"/>
    </location>
</feature>
<keyword evidence="9" id="KW-1185">Reference proteome</keyword>
<dbReference type="GO" id="GO:0006820">
    <property type="term" value="P:monoatomic anion transport"/>
    <property type="evidence" value="ECO:0007669"/>
    <property type="project" value="TreeGrafter"/>
</dbReference>
<dbReference type="InterPro" id="IPR036259">
    <property type="entry name" value="MFS_trans_sf"/>
</dbReference>